<keyword evidence="1" id="KW-0472">Membrane</keyword>
<keyword evidence="1" id="KW-0812">Transmembrane</keyword>
<evidence type="ECO:0000313" key="3">
    <source>
        <dbReference type="Proteomes" id="UP001223144"/>
    </source>
</evidence>
<proteinExistence type="predicted"/>
<evidence type="ECO:0000313" key="2">
    <source>
        <dbReference type="EMBL" id="MDH2392180.1"/>
    </source>
</evidence>
<sequence length="70" mass="7732">MLQTPHPSVPADLCDRAAAHGARLLRRRRALRRTGWLLLTAAALCLTVWASATQPWDPPPADRTPPLIGW</sequence>
<gene>
    <name evidence="2" type="ORF">QCN29_26035</name>
</gene>
<keyword evidence="1" id="KW-1133">Transmembrane helix</keyword>
<dbReference type="EMBL" id="JARWBG010000037">
    <property type="protein sequence ID" value="MDH2392180.1"/>
    <property type="molecule type" value="Genomic_DNA"/>
</dbReference>
<accession>A0ABT6HUC2</accession>
<organism evidence="2 3">
    <name type="scientific">Streptomyces chengmaiensis</name>
    <dbReference type="NCBI Taxonomy" id="3040919"/>
    <lineage>
        <taxon>Bacteria</taxon>
        <taxon>Bacillati</taxon>
        <taxon>Actinomycetota</taxon>
        <taxon>Actinomycetes</taxon>
        <taxon>Kitasatosporales</taxon>
        <taxon>Streptomycetaceae</taxon>
        <taxon>Streptomyces</taxon>
    </lineage>
</organism>
<comment type="caution">
    <text evidence="2">The sequence shown here is derived from an EMBL/GenBank/DDBJ whole genome shotgun (WGS) entry which is preliminary data.</text>
</comment>
<keyword evidence="3" id="KW-1185">Reference proteome</keyword>
<evidence type="ECO:0000256" key="1">
    <source>
        <dbReference type="SAM" id="Phobius"/>
    </source>
</evidence>
<feature type="transmembrane region" description="Helical" evidence="1">
    <location>
        <begin position="34"/>
        <end position="52"/>
    </location>
</feature>
<protein>
    <submittedName>
        <fullName evidence="2">Uncharacterized protein</fullName>
    </submittedName>
</protein>
<dbReference type="Proteomes" id="UP001223144">
    <property type="component" value="Unassembled WGS sequence"/>
</dbReference>
<name>A0ABT6HUC2_9ACTN</name>
<reference evidence="2 3" key="1">
    <citation type="submission" date="2023-04" db="EMBL/GenBank/DDBJ databases">
        <title>Streptomyces chengmaiensis sp. nov. isolated from the stem of mangrove plant in Hainan.</title>
        <authorList>
            <person name="Huang X."/>
            <person name="Zhou S."/>
            <person name="Chu X."/>
            <person name="Xie Y."/>
            <person name="Lin Y."/>
        </authorList>
    </citation>
    <scope>NUCLEOTIDE SEQUENCE [LARGE SCALE GENOMIC DNA]</scope>
    <source>
        <strain evidence="2 3">HNM0663</strain>
    </source>
</reference>